<dbReference type="EMBL" id="JAJIAO010000004">
    <property type="protein sequence ID" value="MCK8624877.1"/>
    <property type="molecule type" value="Genomic_DNA"/>
</dbReference>
<keyword evidence="2" id="KW-1185">Reference proteome</keyword>
<evidence type="ECO:0000313" key="2">
    <source>
        <dbReference type="Proteomes" id="UP001522905"/>
    </source>
</evidence>
<comment type="caution">
    <text evidence="1">The sequence shown here is derived from an EMBL/GenBank/DDBJ whole genome shotgun (WGS) entry which is preliminary data.</text>
</comment>
<protein>
    <submittedName>
        <fullName evidence="1">Uncharacterized protein</fullName>
    </submittedName>
</protein>
<sequence>MNQINLDAYTINYDEQLDYIYDQASKTIAFFMKSEQAELGGYVSICAVIQIINSKIVFKFRYATHLIKYSAKNYAIMVNV</sequence>
<accession>A0ABT0I2D8</accession>
<reference evidence="1 2" key="1">
    <citation type="submission" date="2021-11" db="EMBL/GenBank/DDBJ databases">
        <title>Comparative genomics of bee honey and flower isolates.</title>
        <authorList>
            <person name="Bechtner J.D."/>
            <person name="Gallus M.K."/>
            <person name="Ehrmann M."/>
        </authorList>
    </citation>
    <scope>NUCLEOTIDE SEQUENCE [LARGE SCALE GENOMIC DNA]</scope>
    <source>
        <strain evidence="1 2">M161</strain>
    </source>
</reference>
<gene>
    <name evidence="1" type="ORF">LNP07_05030</name>
</gene>
<organism evidence="1 2">
    <name type="scientific">Apilactobacillus xinyiensis</name>
    <dbReference type="NCBI Taxonomy" id="2841032"/>
    <lineage>
        <taxon>Bacteria</taxon>
        <taxon>Bacillati</taxon>
        <taxon>Bacillota</taxon>
        <taxon>Bacilli</taxon>
        <taxon>Lactobacillales</taxon>
        <taxon>Lactobacillaceae</taxon>
        <taxon>Apilactobacillus</taxon>
    </lineage>
</organism>
<name>A0ABT0I2D8_9LACO</name>
<dbReference type="RefSeq" id="WP_248601764.1">
    <property type="nucleotide sequence ID" value="NZ_CAXMLZ010000002.1"/>
</dbReference>
<proteinExistence type="predicted"/>
<dbReference type="Proteomes" id="UP001522905">
    <property type="component" value="Unassembled WGS sequence"/>
</dbReference>
<evidence type="ECO:0000313" key="1">
    <source>
        <dbReference type="EMBL" id="MCK8624877.1"/>
    </source>
</evidence>